<evidence type="ECO:0000313" key="2">
    <source>
        <dbReference type="Proteomes" id="UP000003163"/>
    </source>
</evidence>
<dbReference type="VEuPathDB" id="MicrosporidiaDB:EDEG_04166"/>
<dbReference type="InParanoid" id="J9DQS7"/>
<reference evidence="2" key="2">
    <citation type="submission" date="2015-07" db="EMBL/GenBank/DDBJ databases">
        <title>Contrasting host-pathogen interactions and genome evolution in two generalist and specialist microsporidian pathogens of mosquitoes.</title>
        <authorList>
            <consortium name="The Broad Institute Genomics Platform"/>
            <consortium name="The Broad Institute Genome Sequencing Center for Infectious Disease"/>
            <person name="Cuomo C.A."/>
            <person name="Sanscrainte N.D."/>
            <person name="Goldberg J.M."/>
            <person name="Heiman D."/>
            <person name="Young S."/>
            <person name="Zeng Q."/>
            <person name="Becnel J.J."/>
            <person name="Birren B.W."/>
        </authorList>
    </citation>
    <scope>NUCLEOTIDE SEQUENCE [LARGE SCALE GENOMIC DNA]</scope>
    <source>
        <strain evidence="2">USNM 41457</strain>
    </source>
</reference>
<dbReference type="HOGENOM" id="CLU_2061432_0_0_1"/>
<accession>J9DQS7</accession>
<dbReference type="OrthoDB" id="9970574at2759"/>
<dbReference type="AlphaFoldDB" id="J9DQS7"/>
<comment type="caution">
    <text evidence="1">The sequence shown here is derived from an EMBL/GenBank/DDBJ whole genome shotgun (WGS) entry which is preliminary data.</text>
</comment>
<sequence length="119" mass="14377">MCEDLIIQTIIGNITDDNQKLYKLTIKNDFSFRKLYETINILDDENDTKQEEEFEYNEEEQIDYLDNKLNRLNISYGHNRKDINIKDCLIRCPICKKAGHSEYDCYYRQNHTNQYPNRP</sequence>
<dbReference type="EMBL" id="AFBI03000500">
    <property type="protein sequence ID" value="EJW04920.1"/>
    <property type="molecule type" value="Genomic_DNA"/>
</dbReference>
<name>J9DQS7_EDHAE</name>
<dbReference type="Proteomes" id="UP000003163">
    <property type="component" value="Unassembled WGS sequence"/>
</dbReference>
<evidence type="ECO:0000313" key="1">
    <source>
        <dbReference type="EMBL" id="EJW04920.1"/>
    </source>
</evidence>
<organism evidence="1 2">
    <name type="scientific">Edhazardia aedis (strain USNM 41457)</name>
    <name type="common">Microsporidian parasite</name>
    <dbReference type="NCBI Taxonomy" id="1003232"/>
    <lineage>
        <taxon>Eukaryota</taxon>
        <taxon>Fungi</taxon>
        <taxon>Fungi incertae sedis</taxon>
        <taxon>Microsporidia</taxon>
        <taxon>Edhazardia</taxon>
    </lineage>
</organism>
<reference evidence="1 2" key="1">
    <citation type="submission" date="2011-08" db="EMBL/GenBank/DDBJ databases">
        <authorList>
            <person name="Liu Z.J."/>
            <person name="Shi F.L."/>
            <person name="Lu J.Q."/>
            <person name="Li M."/>
            <person name="Wang Z.L."/>
        </authorList>
    </citation>
    <scope>NUCLEOTIDE SEQUENCE [LARGE SCALE GENOMIC DNA]</scope>
    <source>
        <strain evidence="1 2">USNM 41457</strain>
    </source>
</reference>
<keyword evidence="2" id="KW-1185">Reference proteome</keyword>
<proteinExistence type="predicted"/>
<gene>
    <name evidence="1" type="ORF">EDEG_04166</name>
</gene>
<protein>
    <submittedName>
        <fullName evidence="1">Uncharacterized protein</fullName>
    </submittedName>
</protein>